<sequence>MGDKRPLRTVRVLRTERLSPSTLRVIVGGPDLAELPPLEFTDHYVKLRFGDVKRTYTIRWLDAEALEMALDFVIHGDEGLAGPWAARAQPGDDLRFVGPGGKWAPRPDADAHVLVGDEAAMPAIAAALEAMPTQAVVRVYLEVASAADRQALPVTDRTEVTWVHRDELGMAYGEALTYAVQSAAWPEGDVEVFVHGNADMIKPLRRHLFHDLAVPKDRVSISGYWRTGMNEDGWQSSKAEFVAQMEAEQDGLSTATDRPTG</sequence>
<keyword evidence="3" id="KW-1185">Reference proteome</keyword>
<dbReference type="InterPro" id="IPR039374">
    <property type="entry name" value="SIP_fam"/>
</dbReference>
<dbReference type="EMBL" id="JAUHQA010000001">
    <property type="protein sequence ID" value="MDN4480291.1"/>
    <property type="molecule type" value="Genomic_DNA"/>
</dbReference>
<dbReference type="Pfam" id="PF04954">
    <property type="entry name" value="SIP"/>
    <property type="match status" value="1"/>
</dbReference>
<proteinExistence type="predicted"/>
<dbReference type="SUPFAM" id="SSF63380">
    <property type="entry name" value="Riboflavin synthase domain-like"/>
    <property type="match status" value="1"/>
</dbReference>
<dbReference type="Proteomes" id="UP001172708">
    <property type="component" value="Unassembled WGS sequence"/>
</dbReference>
<dbReference type="InterPro" id="IPR017927">
    <property type="entry name" value="FAD-bd_FR_type"/>
</dbReference>
<dbReference type="PANTHER" id="PTHR30157:SF0">
    <property type="entry name" value="NADPH-DEPENDENT FERRIC-CHELATE REDUCTASE"/>
    <property type="match status" value="1"/>
</dbReference>
<accession>A0ABT8GGA0</accession>
<organism evidence="2 3">
    <name type="scientific">Demequina muriae</name>
    <dbReference type="NCBI Taxonomy" id="3051664"/>
    <lineage>
        <taxon>Bacteria</taxon>
        <taxon>Bacillati</taxon>
        <taxon>Actinomycetota</taxon>
        <taxon>Actinomycetes</taxon>
        <taxon>Micrococcales</taxon>
        <taxon>Demequinaceae</taxon>
        <taxon>Demequina</taxon>
    </lineage>
</organism>
<dbReference type="InterPro" id="IPR007037">
    <property type="entry name" value="SIP_rossman_dom"/>
</dbReference>
<dbReference type="InterPro" id="IPR039261">
    <property type="entry name" value="FNR_nucleotide-bd"/>
</dbReference>
<dbReference type="InterPro" id="IPR013113">
    <property type="entry name" value="SIP_FAD-bd"/>
</dbReference>
<evidence type="ECO:0000313" key="3">
    <source>
        <dbReference type="Proteomes" id="UP001172708"/>
    </source>
</evidence>
<feature type="domain" description="FAD-binding FR-type" evidence="1">
    <location>
        <begin position="5"/>
        <end position="106"/>
    </location>
</feature>
<dbReference type="Gene3D" id="2.40.30.10">
    <property type="entry name" value="Translation factors"/>
    <property type="match status" value="1"/>
</dbReference>
<name>A0ABT8GGA0_9MICO</name>
<evidence type="ECO:0000313" key="2">
    <source>
        <dbReference type="EMBL" id="MDN4480291.1"/>
    </source>
</evidence>
<evidence type="ECO:0000259" key="1">
    <source>
        <dbReference type="PROSITE" id="PS51384"/>
    </source>
</evidence>
<comment type="caution">
    <text evidence="2">The sequence shown here is derived from an EMBL/GenBank/DDBJ whole genome shotgun (WGS) entry which is preliminary data.</text>
</comment>
<dbReference type="Pfam" id="PF08021">
    <property type="entry name" value="FAD_binding_9"/>
    <property type="match status" value="1"/>
</dbReference>
<dbReference type="Gene3D" id="3.40.50.80">
    <property type="entry name" value="Nucleotide-binding domain of ferredoxin-NADP reductase (FNR) module"/>
    <property type="match status" value="1"/>
</dbReference>
<dbReference type="InterPro" id="IPR017938">
    <property type="entry name" value="Riboflavin_synthase-like_b-brl"/>
</dbReference>
<dbReference type="PROSITE" id="PS51384">
    <property type="entry name" value="FAD_FR"/>
    <property type="match status" value="1"/>
</dbReference>
<dbReference type="RefSeq" id="WP_301141653.1">
    <property type="nucleotide sequence ID" value="NZ_JAUHQA010000001.1"/>
</dbReference>
<gene>
    <name evidence="2" type="ORF">QQX02_05060</name>
</gene>
<dbReference type="PANTHER" id="PTHR30157">
    <property type="entry name" value="FERRIC REDUCTASE, NADPH-DEPENDENT"/>
    <property type="match status" value="1"/>
</dbReference>
<protein>
    <submittedName>
        <fullName evidence="2">Siderophore-interacting protein</fullName>
    </submittedName>
</protein>
<reference evidence="2" key="1">
    <citation type="submission" date="2023-06" db="EMBL/GenBank/DDBJ databases">
        <title>Egi l300058.</title>
        <authorList>
            <person name="Gao L."/>
            <person name="Fang B.-Z."/>
            <person name="Li W.-J."/>
        </authorList>
    </citation>
    <scope>NUCLEOTIDE SEQUENCE</scope>
    <source>
        <strain evidence="2">EGI L300058</strain>
    </source>
</reference>
<dbReference type="CDD" id="cd06193">
    <property type="entry name" value="siderophore_interacting"/>
    <property type="match status" value="1"/>
</dbReference>